<dbReference type="InterPro" id="IPR029062">
    <property type="entry name" value="Class_I_gatase-like"/>
</dbReference>
<accession>A0A545U8D6</accession>
<name>A0A545U8D6_9GAMM</name>
<proteinExistence type="predicted"/>
<keyword evidence="1" id="KW-0805">Transcription regulation</keyword>
<sequence>MTFFVLFETKRHRLGRQFTMTTNTESPDVITATLLLAPKVMAASVMGFADMIYVANRVALSQGQPEPFKLRMLSLDGQPVICSTGYPLAVDGDLASAESNGVLIVPGLMLADGRHLDRALSHYRPQIDWLKHNHQRFDRVVTNCSATFLLAEAGLLDGKSATTSWWLTKAFARRYPQVDLDADAICRCSDHFILGGGSGCFTDLMLVIIERYGGQPLARTVAKYMLVDNQRRSQAPYAILPDTNHDDVVVARAQAWIHRHLQQDFKVEDVARHVAVSSRTLIRRFQNTLAESPQTYTQRARIEHSKLLLETTQLRFSEIVERCGYSDESAFRRLFKKLCKVSPSEYRRKFHIAHQVPAVAE</sequence>
<dbReference type="CDD" id="cd03138">
    <property type="entry name" value="GATase1_AraC_2"/>
    <property type="match status" value="1"/>
</dbReference>
<dbReference type="Pfam" id="PF01965">
    <property type="entry name" value="DJ-1_PfpI"/>
    <property type="match status" value="1"/>
</dbReference>
<feature type="domain" description="HTH araC/xylS-type" evidence="4">
    <location>
        <begin position="251"/>
        <end position="349"/>
    </location>
</feature>
<evidence type="ECO:0000313" key="6">
    <source>
        <dbReference type="Proteomes" id="UP000319732"/>
    </source>
</evidence>
<evidence type="ECO:0000256" key="3">
    <source>
        <dbReference type="ARBA" id="ARBA00023163"/>
    </source>
</evidence>
<dbReference type="PANTHER" id="PTHR43280:SF2">
    <property type="entry name" value="HTH-TYPE TRANSCRIPTIONAL REGULATOR EXSA"/>
    <property type="match status" value="1"/>
</dbReference>
<keyword evidence="3" id="KW-0804">Transcription</keyword>
<dbReference type="GO" id="GO:0043565">
    <property type="term" value="F:sequence-specific DNA binding"/>
    <property type="evidence" value="ECO:0007669"/>
    <property type="project" value="InterPro"/>
</dbReference>
<comment type="caution">
    <text evidence="5">The sequence shown here is derived from an EMBL/GenBank/DDBJ whole genome shotgun (WGS) entry which is preliminary data.</text>
</comment>
<protein>
    <submittedName>
        <fullName evidence="5">Helix-turn-helix domain-containing protein</fullName>
    </submittedName>
</protein>
<dbReference type="AlphaFoldDB" id="A0A545U8D6"/>
<dbReference type="InterPro" id="IPR002818">
    <property type="entry name" value="DJ-1/PfpI"/>
</dbReference>
<dbReference type="Proteomes" id="UP000319732">
    <property type="component" value="Unassembled WGS sequence"/>
</dbReference>
<dbReference type="GO" id="GO:0003700">
    <property type="term" value="F:DNA-binding transcription factor activity"/>
    <property type="evidence" value="ECO:0007669"/>
    <property type="project" value="InterPro"/>
</dbReference>
<dbReference type="Gene3D" id="3.40.50.880">
    <property type="match status" value="1"/>
</dbReference>
<dbReference type="SMART" id="SM00342">
    <property type="entry name" value="HTH_ARAC"/>
    <property type="match status" value="1"/>
</dbReference>
<dbReference type="SUPFAM" id="SSF52317">
    <property type="entry name" value="Class I glutamine amidotransferase-like"/>
    <property type="match status" value="1"/>
</dbReference>
<dbReference type="InterPro" id="IPR009057">
    <property type="entry name" value="Homeodomain-like_sf"/>
</dbReference>
<dbReference type="EMBL" id="VHSG01000003">
    <property type="protein sequence ID" value="TQV85732.1"/>
    <property type="molecule type" value="Genomic_DNA"/>
</dbReference>
<dbReference type="Gene3D" id="1.10.10.60">
    <property type="entry name" value="Homeodomain-like"/>
    <property type="match status" value="1"/>
</dbReference>
<gene>
    <name evidence="5" type="ORF">FKG94_02500</name>
</gene>
<dbReference type="OrthoDB" id="9803764at2"/>
<keyword evidence="2" id="KW-0238">DNA-binding</keyword>
<organism evidence="5 6">
    <name type="scientific">Exilibacterium tricleocarpae</name>
    <dbReference type="NCBI Taxonomy" id="2591008"/>
    <lineage>
        <taxon>Bacteria</taxon>
        <taxon>Pseudomonadati</taxon>
        <taxon>Pseudomonadota</taxon>
        <taxon>Gammaproteobacteria</taxon>
        <taxon>Cellvibrionales</taxon>
        <taxon>Cellvibrionaceae</taxon>
        <taxon>Exilibacterium</taxon>
    </lineage>
</organism>
<evidence type="ECO:0000259" key="4">
    <source>
        <dbReference type="PROSITE" id="PS01124"/>
    </source>
</evidence>
<reference evidence="5 6" key="1">
    <citation type="submission" date="2019-06" db="EMBL/GenBank/DDBJ databases">
        <title>Whole genome sequence for Cellvibrionaceae sp. R142.</title>
        <authorList>
            <person name="Wang G."/>
        </authorList>
    </citation>
    <scope>NUCLEOTIDE SEQUENCE [LARGE SCALE GENOMIC DNA]</scope>
    <source>
        <strain evidence="5 6">R142</strain>
    </source>
</reference>
<dbReference type="SUPFAM" id="SSF46689">
    <property type="entry name" value="Homeodomain-like"/>
    <property type="match status" value="2"/>
</dbReference>
<evidence type="ECO:0000313" key="5">
    <source>
        <dbReference type="EMBL" id="TQV85732.1"/>
    </source>
</evidence>
<dbReference type="PROSITE" id="PS01124">
    <property type="entry name" value="HTH_ARAC_FAMILY_2"/>
    <property type="match status" value="1"/>
</dbReference>
<dbReference type="Pfam" id="PF12833">
    <property type="entry name" value="HTH_18"/>
    <property type="match status" value="1"/>
</dbReference>
<evidence type="ECO:0000256" key="1">
    <source>
        <dbReference type="ARBA" id="ARBA00023015"/>
    </source>
</evidence>
<dbReference type="InterPro" id="IPR018060">
    <property type="entry name" value="HTH_AraC"/>
</dbReference>
<dbReference type="PANTHER" id="PTHR43280">
    <property type="entry name" value="ARAC-FAMILY TRANSCRIPTIONAL REGULATOR"/>
    <property type="match status" value="1"/>
</dbReference>
<evidence type="ECO:0000256" key="2">
    <source>
        <dbReference type="ARBA" id="ARBA00023125"/>
    </source>
</evidence>
<keyword evidence="6" id="KW-1185">Reference proteome</keyword>